<reference evidence="2 3" key="1">
    <citation type="submission" date="2018-08" db="EMBL/GenBank/DDBJ databases">
        <title>Draft genome sequences of two Aspergillus turcosus clinical strains isolated from bronchoalveolar lavage fluid: one azole-susceptible and the other azole-resistant.</title>
        <authorList>
            <person name="Parent-Michaud M."/>
            <person name="Dufresne P.J."/>
            <person name="Fournier E."/>
            <person name="Martineau C."/>
            <person name="Moreira S."/>
            <person name="Perkins V."/>
            <person name="De Repentigny L."/>
            <person name="Dufresne S.F."/>
        </authorList>
    </citation>
    <scope>NUCLEOTIDE SEQUENCE [LARGE SCALE GENOMIC DNA]</scope>
    <source>
        <strain evidence="2">HMR AF 1038</strain>
    </source>
</reference>
<gene>
    <name evidence="2" type="ORF">CFD26_101918</name>
</gene>
<feature type="compositionally biased region" description="Polar residues" evidence="1">
    <location>
        <begin position="453"/>
        <end position="465"/>
    </location>
</feature>
<feature type="compositionally biased region" description="Low complexity" evidence="1">
    <location>
        <begin position="239"/>
        <end position="248"/>
    </location>
</feature>
<evidence type="ECO:0000313" key="2">
    <source>
        <dbReference type="EMBL" id="RLM01609.1"/>
    </source>
</evidence>
<sequence length="879" mass="95836">MEQNSQKRTRRSSITQQVHRIFNVDRQEIVSSPALCLFLLNLACSRDLGFCMYSMVDLAQSRHLKSLTVDTLKQKQRELWHVPPNASARAAPDQHWQYKQKGTDTQSYHNEQCNNQSSHHPKKGSPDLGDLDSARASGEPLHRPSDQKSSTGLENAEEKVQGFSGKPEDTVRSIERYTPLNGTNSVSQKKEKRVTRRLEAERLELEKRLLKLEQTQLAGNHHTLKRESRRLTKKQPLGSSSRGSSVSADESRPSSRRLSALFSISRRTSRSSSVNGRNGEESTDSAPVPTKIPADDLSTPRVARPSLSTSLPERFSAVISKGLIVGSNALLQDQTPPAQSPSSPATATVTNDLERLEASEECSLQKSEPTLDHAKQQIDNYGKSSKPHSLHTSPDLDRISFAATLHLARRARQPQGRSPGTVQRPSLVQRDITQNGKLYDSQSPGSSKIRAVSQPTPSAIENPSSLPAKVSVKSMPRRTFKPSPLGGDSTSGESSQSLADNASASRWRNSGRSNGARRTPYSPLVTVATSVSPAVGSLQFLQPSTNSQSETEKGGKVLDAASERTSKSNNSANTRVLKEQESLDYFSSQQSRTRHLDQSSGPVSNPSQLSVRSRIDPSTCDKNINHPSLKLLCQEEAPAVHGPRTARVDQDIPHLPVHKSPRSLDAQQSTTPGTASSRSSSPEPCSEDYDTADETGSIDDDCLHGKSAAASGAGFVQDIVESNDSTRASKFSNSAVSKVGDAKGDRSATETGACQKNQSIAKTFVICCSCKYWHDMPPESYSKVASPGACPVPATNGPTLLGRRSSVAGRNPSRKLTRSTQIKSALLNKRSANEKVTLGSQTRSQFADTPLRCCWCDHPISRRCCEGWHTTVYKHEKQF</sequence>
<feature type="region of interest" description="Disordered" evidence="1">
    <location>
        <begin position="82"/>
        <end position="195"/>
    </location>
</feature>
<feature type="region of interest" description="Disordered" evidence="1">
    <location>
        <begin position="642"/>
        <end position="700"/>
    </location>
</feature>
<feature type="compositionally biased region" description="Polar residues" evidence="1">
    <location>
        <begin position="488"/>
        <end position="513"/>
    </location>
</feature>
<dbReference type="OrthoDB" id="5386674at2759"/>
<name>A0A229XAH0_9EURO</name>
<keyword evidence="3" id="KW-1185">Reference proteome</keyword>
<feature type="compositionally biased region" description="Low complexity" evidence="1">
    <location>
        <begin position="263"/>
        <end position="273"/>
    </location>
</feature>
<feature type="region of interest" description="Disordered" evidence="1">
    <location>
        <begin position="541"/>
        <end position="621"/>
    </location>
</feature>
<protein>
    <submittedName>
        <fullName evidence="2">Uncharacterized protein</fullName>
    </submittedName>
</protein>
<feature type="compositionally biased region" description="Polar residues" evidence="1">
    <location>
        <begin position="415"/>
        <end position="446"/>
    </location>
</feature>
<organism evidence="2 3">
    <name type="scientific">Aspergillus turcosus</name>
    <dbReference type="NCBI Taxonomy" id="1245748"/>
    <lineage>
        <taxon>Eukaryota</taxon>
        <taxon>Fungi</taxon>
        <taxon>Dikarya</taxon>
        <taxon>Ascomycota</taxon>
        <taxon>Pezizomycotina</taxon>
        <taxon>Eurotiomycetes</taxon>
        <taxon>Eurotiomycetidae</taxon>
        <taxon>Eurotiales</taxon>
        <taxon>Aspergillaceae</taxon>
        <taxon>Aspergillus</taxon>
        <taxon>Aspergillus subgen. Fumigati</taxon>
    </lineage>
</organism>
<feature type="region of interest" description="Disordered" evidence="1">
    <location>
        <begin position="729"/>
        <end position="753"/>
    </location>
</feature>
<dbReference type="EMBL" id="NIDN02000003">
    <property type="protein sequence ID" value="RLM01609.1"/>
    <property type="molecule type" value="Genomic_DNA"/>
</dbReference>
<evidence type="ECO:0000256" key="1">
    <source>
        <dbReference type="SAM" id="MobiDB-lite"/>
    </source>
</evidence>
<feature type="compositionally biased region" description="Basic and acidic residues" evidence="1">
    <location>
        <begin position="550"/>
        <end position="566"/>
    </location>
</feature>
<evidence type="ECO:0000313" key="3">
    <source>
        <dbReference type="Proteomes" id="UP000215289"/>
    </source>
</evidence>
<accession>A0A229XAH0</accession>
<dbReference type="AlphaFoldDB" id="A0A229XAH0"/>
<feature type="region of interest" description="Disordered" evidence="1">
    <location>
        <begin position="409"/>
        <end position="522"/>
    </location>
</feature>
<feature type="compositionally biased region" description="Acidic residues" evidence="1">
    <location>
        <begin position="685"/>
        <end position="700"/>
    </location>
</feature>
<proteinExistence type="predicted"/>
<feature type="compositionally biased region" description="Polar residues" evidence="1">
    <location>
        <begin position="103"/>
        <end position="118"/>
    </location>
</feature>
<feature type="compositionally biased region" description="Basic and acidic residues" evidence="1">
    <location>
        <begin position="156"/>
        <end position="175"/>
    </location>
</feature>
<feature type="compositionally biased region" description="Low complexity" evidence="1">
    <location>
        <begin position="669"/>
        <end position="684"/>
    </location>
</feature>
<feature type="compositionally biased region" description="Polar residues" evidence="1">
    <location>
        <begin position="598"/>
        <end position="611"/>
    </location>
</feature>
<comment type="caution">
    <text evidence="2">The sequence shown here is derived from an EMBL/GenBank/DDBJ whole genome shotgun (WGS) entry which is preliminary data.</text>
</comment>
<dbReference type="Proteomes" id="UP000215289">
    <property type="component" value="Unassembled WGS sequence"/>
</dbReference>
<feature type="region of interest" description="Disordered" evidence="1">
    <location>
        <begin position="217"/>
        <end position="309"/>
    </location>
</feature>
<dbReference type="STRING" id="1245748.A0A229XAH0"/>